<keyword evidence="2" id="KW-1185">Reference proteome</keyword>
<evidence type="ECO:0000313" key="1">
    <source>
        <dbReference type="EMBL" id="VEN45285.1"/>
    </source>
</evidence>
<protein>
    <submittedName>
        <fullName evidence="1">Uncharacterized protein</fullName>
    </submittedName>
</protein>
<dbReference type="EMBL" id="CAACVG010007412">
    <property type="protein sequence ID" value="VEN45285.1"/>
    <property type="molecule type" value="Genomic_DNA"/>
</dbReference>
<proteinExistence type="predicted"/>
<organism evidence="1 2">
    <name type="scientific">Callosobruchus maculatus</name>
    <name type="common">Southern cowpea weevil</name>
    <name type="synonym">Pulse bruchid</name>
    <dbReference type="NCBI Taxonomy" id="64391"/>
    <lineage>
        <taxon>Eukaryota</taxon>
        <taxon>Metazoa</taxon>
        <taxon>Ecdysozoa</taxon>
        <taxon>Arthropoda</taxon>
        <taxon>Hexapoda</taxon>
        <taxon>Insecta</taxon>
        <taxon>Pterygota</taxon>
        <taxon>Neoptera</taxon>
        <taxon>Endopterygota</taxon>
        <taxon>Coleoptera</taxon>
        <taxon>Polyphaga</taxon>
        <taxon>Cucujiformia</taxon>
        <taxon>Chrysomeloidea</taxon>
        <taxon>Chrysomelidae</taxon>
        <taxon>Bruchinae</taxon>
        <taxon>Bruchini</taxon>
        <taxon>Callosobruchus</taxon>
    </lineage>
</organism>
<reference evidence="1 2" key="1">
    <citation type="submission" date="2019-01" db="EMBL/GenBank/DDBJ databases">
        <authorList>
            <person name="Sayadi A."/>
        </authorList>
    </citation>
    <scope>NUCLEOTIDE SEQUENCE [LARGE SCALE GENOMIC DNA]</scope>
</reference>
<dbReference type="AlphaFoldDB" id="A0A653CBJ9"/>
<dbReference type="Proteomes" id="UP000410492">
    <property type="component" value="Unassembled WGS sequence"/>
</dbReference>
<name>A0A653CBJ9_CALMS</name>
<sequence length="67" mass="7299">MSVCALISCLMEQNHHREVRCAEKVAMWQTISLLSDGDVAIPSSSEFPFLAVVIKVTQTPTNASLHG</sequence>
<gene>
    <name evidence="1" type="ORF">CALMAC_LOCUS7785</name>
</gene>
<evidence type="ECO:0000313" key="2">
    <source>
        <dbReference type="Proteomes" id="UP000410492"/>
    </source>
</evidence>
<accession>A0A653CBJ9</accession>